<dbReference type="EMBL" id="CACTIH010005434">
    <property type="protein sequence ID" value="CAA2992334.1"/>
    <property type="molecule type" value="Genomic_DNA"/>
</dbReference>
<reference evidence="1 2" key="1">
    <citation type="submission" date="2019-12" db="EMBL/GenBank/DDBJ databases">
        <authorList>
            <person name="Alioto T."/>
            <person name="Alioto T."/>
            <person name="Gomez Garrido J."/>
        </authorList>
    </citation>
    <scope>NUCLEOTIDE SEQUENCE [LARGE SCALE GENOMIC DNA]</scope>
</reference>
<proteinExistence type="predicted"/>
<accession>A0A8S0SJ83</accession>
<protein>
    <submittedName>
        <fullName evidence="1">Hydrolase acyltransferase (Alpha beta hydrolase superfamily)</fullName>
    </submittedName>
</protein>
<keyword evidence="2" id="KW-1185">Reference proteome</keyword>
<name>A0A8S0SJ83_OLEEU</name>
<dbReference type="GO" id="GO:0016787">
    <property type="term" value="F:hydrolase activity"/>
    <property type="evidence" value="ECO:0007669"/>
    <property type="project" value="UniProtKB-KW"/>
</dbReference>
<organism evidence="1 2">
    <name type="scientific">Olea europaea subsp. europaea</name>
    <dbReference type="NCBI Taxonomy" id="158383"/>
    <lineage>
        <taxon>Eukaryota</taxon>
        <taxon>Viridiplantae</taxon>
        <taxon>Streptophyta</taxon>
        <taxon>Embryophyta</taxon>
        <taxon>Tracheophyta</taxon>
        <taxon>Spermatophyta</taxon>
        <taxon>Magnoliopsida</taxon>
        <taxon>eudicotyledons</taxon>
        <taxon>Gunneridae</taxon>
        <taxon>Pentapetalae</taxon>
        <taxon>asterids</taxon>
        <taxon>lamiids</taxon>
        <taxon>Lamiales</taxon>
        <taxon>Oleaceae</taxon>
        <taxon>Oleeae</taxon>
        <taxon>Olea</taxon>
    </lineage>
</organism>
<keyword evidence="1" id="KW-0012">Acyltransferase</keyword>
<gene>
    <name evidence="1" type="ORF">OLEA9_A007335</name>
</gene>
<dbReference type="Proteomes" id="UP000594638">
    <property type="component" value="Unassembled WGS sequence"/>
</dbReference>
<dbReference type="AlphaFoldDB" id="A0A8S0SJ83"/>
<evidence type="ECO:0000313" key="2">
    <source>
        <dbReference type="Proteomes" id="UP000594638"/>
    </source>
</evidence>
<keyword evidence="1" id="KW-0378">Hydrolase</keyword>
<keyword evidence="1" id="KW-0808">Transferase</keyword>
<dbReference type="GO" id="GO:0016746">
    <property type="term" value="F:acyltransferase activity"/>
    <property type="evidence" value="ECO:0007669"/>
    <property type="project" value="UniProtKB-KW"/>
</dbReference>
<evidence type="ECO:0000313" key="1">
    <source>
        <dbReference type="EMBL" id="CAA2992334.1"/>
    </source>
</evidence>
<dbReference type="OrthoDB" id="1937417at2759"/>
<comment type="caution">
    <text evidence="1">The sequence shown here is derived from an EMBL/GenBank/DDBJ whole genome shotgun (WGS) entry which is preliminary data.</text>
</comment>
<dbReference type="Gramene" id="OE9A007335T1">
    <property type="protein sequence ID" value="OE9A007335C1"/>
    <property type="gene ID" value="OE9A007335"/>
</dbReference>
<sequence>MECYHPPILELFVPPVMESSSSHLTTTRFLASKRFRTTVSIVAKASEEADDKPAFNPFGFVTYYPSIRSANQLPKSPAEDENVGQMLYVIT</sequence>